<evidence type="ECO:0000256" key="4">
    <source>
        <dbReference type="ARBA" id="ARBA00022832"/>
    </source>
</evidence>
<dbReference type="Gene3D" id="3.90.470.20">
    <property type="entry name" value="4'-phosphopantetheinyl transferase domain"/>
    <property type="match status" value="1"/>
</dbReference>
<keyword evidence="4 8" id="KW-0276">Fatty acid metabolism</keyword>
<dbReference type="InterPro" id="IPR002582">
    <property type="entry name" value="ACPS"/>
</dbReference>
<feature type="binding site" evidence="8">
    <location>
        <position position="9"/>
    </location>
    <ligand>
        <name>Mg(2+)</name>
        <dbReference type="ChEBI" id="CHEBI:18420"/>
    </ligand>
</feature>
<organism evidence="10 11">
    <name type="scientific">Thorsellia kenyensis</name>
    <dbReference type="NCBI Taxonomy" id="1549888"/>
    <lineage>
        <taxon>Bacteria</taxon>
        <taxon>Pseudomonadati</taxon>
        <taxon>Pseudomonadota</taxon>
        <taxon>Gammaproteobacteria</taxon>
        <taxon>Enterobacterales</taxon>
        <taxon>Thorselliaceae</taxon>
        <taxon>Thorsellia</taxon>
    </lineage>
</organism>
<comment type="subcellular location">
    <subcellularLocation>
        <location evidence="8">Cytoplasm</location>
    </subcellularLocation>
</comment>
<dbReference type="GO" id="GO:0008897">
    <property type="term" value="F:holo-[acyl-carrier-protein] synthase activity"/>
    <property type="evidence" value="ECO:0007669"/>
    <property type="project" value="UniProtKB-EC"/>
</dbReference>
<evidence type="ECO:0000256" key="3">
    <source>
        <dbReference type="ARBA" id="ARBA00022723"/>
    </source>
</evidence>
<evidence type="ECO:0000313" key="10">
    <source>
        <dbReference type="EMBL" id="MFC0180421.1"/>
    </source>
</evidence>
<keyword evidence="8" id="KW-0963">Cytoplasm</keyword>
<comment type="function">
    <text evidence="8">Transfers the 4'-phosphopantetheine moiety from coenzyme A to a Ser of acyl-carrier-protein.</text>
</comment>
<dbReference type="NCBIfam" id="TIGR00556">
    <property type="entry name" value="pantethn_trn"/>
    <property type="match status" value="1"/>
</dbReference>
<evidence type="ECO:0000256" key="7">
    <source>
        <dbReference type="ARBA" id="ARBA00023160"/>
    </source>
</evidence>
<dbReference type="NCBIfam" id="TIGR00516">
    <property type="entry name" value="acpS"/>
    <property type="match status" value="1"/>
</dbReference>
<evidence type="ECO:0000256" key="8">
    <source>
        <dbReference type="HAMAP-Rule" id="MF_00101"/>
    </source>
</evidence>
<comment type="caution">
    <text evidence="10">The sequence shown here is derived from an EMBL/GenBank/DDBJ whole genome shotgun (WGS) entry which is preliminary data.</text>
</comment>
<evidence type="ECO:0000313" key="11">
    <source>
        <dbReference type="Proteomes" id="UP001589758"/>
    </source>
</evidence>
<feature type="domain" description="4'-phosphopantetheinyl transferase" evidence="9">
    <location>
        <begin position="5"/>
        <end position="103"/>
    </location>
</feature>
<proteinExistence type="inferred from homology"/>
<protein>
    <recommendedName>
        <fullName evidence="8">Holo-[acyl-carrier-protein] synthase</fullName>
        <shortName evidence="8">Holo-ACP synthase</shortName>
        <ecNumber evidence="8">2.7.8.7</ecNumber>
    </recommendedName>
    <alternativeName>
        <fullName evidence="8">4'-phosphopantetheinyl transferase AcpS</fullName>
    </alternativeName>
</protein>
<keyword evidence="11" id="KW-1185">Reference proteome</keyword>
<dbReference type="Pfam" id="PF01648">
    <property type="entry name" value="ACPS"/>
    <property type="match status" value="1"/>
</dbReference>
<evidence type="ECO:0000256" key="6">
    <source>
        <dbReference type="ARBA" id="ARBA00023098"/>
    </source>
</evidence>
<gene>
    <name evidence="8 10" type="primary">acpS</name>
    <name evidence="10" type="ORF">ACFFIT_10070</name>
</gene>
<reference evidence="10 11" key="1">
    <citation type="submission" date="2024-09" db="EMBL/GenBank/DDBJ databases">
        <authorList>
            <person name="Sun Q."/>
            <person name="Mori K."/>
        </authorList>
    </citation>
    <scope>NUCLEOTIDE SEQUENCE [LARGE SCALE GENOMIC DNA]</scope>
    <source>
        <strain evidence="10 11">CCM 8545</strain>
    </source>
</reference>
<dbReference type="SUPFAM" id="SSF56214">
    <property type="entry name" value="4'-phosphopantetheinyl transferase"/>
    <property type="match status" value="1"/>
</dbReference>
<dbReference type="InterPro" id="IPR037143">
    <property type="entry name" value="4-PPantetheinyl_Trfase_dom_sf"/>
</dbReference>
<dbReference type="EC" id="2.7.8.7" evidence="8"/>
<evidence type="ECO:0000256" key="2">
    <source>
        <dbReference type="ARBA" id="ARBA00022679"/>
    </source>
</evidence>
<comment type="similarity">
    <text evidence="8">Belongs to the P-Pant transferase superfamily. AcpS family.</text>
</comment>
<dbReference type="InterPro" id="IPR004568">
    <property type="entry name" value="Ppantetheine-prot_Trfase_dom"/>
</dbReference>
<keyword evidence="2 8" id="KW-0808">Transferase</keyword>
<feature type="binding site" evidence="8">
    <location>
        <position position="58"/>
    </location>
    <ligand>
        <name>Mg(2+)</name>
        <dbReference type="ChEBI" id="CHEBI:18420"/>
    </ligand>
</feature>
<dbReference type="HAMAP" id="MF_00101">
    <property type="entry name" value="AcpS"/>
    <property type="match status" value="1"/>
</dbReference>
<evidence type="ECO:0000256" key="5">
    <source>
        <dbReference type="ARBA" id="ARBA00022842"/>
    </source>
</evidence>
<keyword evidence="1 8" id="KW-0444">Lipid biosynthesis</keyword>
<accession>A0ABV6CDS0</accession>
<keyword evidence="7 8" id="KW-0275">Fatty acid biosynthesis</keyword>
<dbReference type="InterPro" id="IPR008278">
    <property type="entry name" value="4-PPantetheinyl_Trfase_dom"/>
</dbReference>
<sequence length="126" mass="14239">MAIFGIGSDIVEISRIKKTYDRFGDKFAKRILTDNEWQIYQTHADKIRFLAKRFAVKEAAAKALGLGIRNGLAFNQFGTVNDEFGKPSLQLFKTAQMLSEQLGITTSHLTLSDEINYSIAFVIFEK</sequence>
<keyword evidence="6 8" id="KW-0443">Lipid metabolism</keyword>
<dbReference type="Proteomes" id="UP001589758">
    <property type="component" value="Unassembled WGS sequence"/>
</dbReference>
<evidence type="ECO:0000256" key="1">
    <source>
        <dbReference type="ARBA" id="ARBA00022516"/>
    </source>
</evidence>
<dbReference type="EMBL" id="JBHLXE010000100">
    <property type="protein sequence ID" value="MFC0180421.1"/>
    <property type="molecule type" value="Genomic_DNA"/>
</dbReference>
<keyword evidence="5 8" id="KW-0460">Magnesium</keyword>
<comment type="cofactor">
    <cofactor evidence="8">
        <name>Mg(2+)</name>
        <dbReference type="ChEBI" id="CHEBI:18420"/>
    </cofactor>
</comment>
<dbReference type="RefSeq" id="WP_385877531.1">
    <property type="nucleotide sequence ID" value="NZ_JBHLXE010000100.1"/>
</dbReference>
<keyword evidence="3 8" id="KW-0479">Metal-binding</keyword>
<name>A0ABV6CDS0_9GAMM</name>
<comment type="catalytic activity">
    <reaction evidence="8">
        <text>apo-[ACP] + CoA = holo-[ACP] + adenosine 3',5'-bisphosphate + H(+)</text>
        <dbReference type="Rhea" id="RHEA:12068"/>
        <dbReference type="Rhea" id="RHEA-COMP:9685"/>
        <dbReference type="Rhea" id="RHEA-COMP:9690"/>
        <dbReference type="ChEBI" id="CHEBI:15378"/>
        <dbReference type="ChEBI" id="CHEBI:29999"/>
        <dbReference type="ChEBI" id="CHEBI:57287"/>
        <dbReference type="ChEBI" id="CHEBI:58343"/>
        <dbReference type="ChEBI" id="CHEBI:64479"/>
        <dbReference type="EC" id="2.7.8.7"/>
    </reaction>
</comment>
<evidence type="ECO:0000259" key="9">
    <source>
        <dbReference type="Pfam" id="PF01648"/>
    </source>
</evidence>